<feature type="domain" description="Bacterial collagen-like protein middle" evidence="1">
    <location>
        <begin position="5"/>
        <end position="110"/>
    </location>
</feature>
<feature type="non-terminal residue" evidence="2">
    <location>
        <position position="343"/>
    </location>
</feature>
<reference evidence="2 3" key="1">
    <citation type="submission" date="2011-06" db="EMBL/GenBank/DDBJ databases">
        <authorList>
            <person name="Bador J."/>
            <person name="Amoureux L."/>
            <person name="Neuwirth C."/>
        </authorList>
    </citation>
    <scope>NUCLEOTIDE SEQUENCE [LARGE SCALE GENOMIC DNA]</scope>
    <source>
        <strain evidence="2 3">AXX-A</strain>
    </source>
</reference>
<dbReference type="eggNOG" id="ENOG502Z9MP">
    <property type="taxonomic scope" value="Bacteria"/>
</dbReference>
<dbReference type="Proteomes" id="UP000004853">
    <property type="component" value="Unassembled WGS sequence"/>
</dbReference>
<protein>
    <submittedName>
        <fullName evidence="2">PE-PGRS family protein</fullName>
    </submittedName>
</protein>
<proteinExistence type="predicted"/>
<comment type="caution">
    <text evidence="2">The sequence shown here is derived from an EMBL/GenBank/DDBJ whole genome shotgun (WGS) entry which is preliminary data.</text>
</comment>
<dbReference type="Pfam" id="PF15984">
    <property type="entry name" value="Collagen_mid"/>
    <property type="match status" value="1"/>
</dbReference>
<dbReference type="EMBL" id="AFRQ01000009">
    <property type="protein sequence ID" value="EGP48406.1"/>
    <property type="molecule type" value="Genomic_DNA"/>
</dbReference>
<evidence type="ECO:0000313" key="3">
    <source>
        <dbReference type="Proteomes" id="UP000004853"/>
    </source>
</evidence>
<dbReference type="HOGENOM" id="CLU_038127_0_0_4"/>
<accession>F7SU77</accession>
<sequence length="343" mass="31626">MLQTTLGNTGKAVDNTLPLNLGTTLGGVGQALDPTVKPVVDTVVGLTQQVGATTGLGKPVDGTVKQVGGLVEGLGTTVKGTGLPGGLSAGVGGLVEGLGKTVASTGGLLNADPKNPQPLTTVLGNATNAVGALTAGLSGPGGLLNPVNQLVGGVTGGVLGGPSKPLLEPALGNVGKTVDNVLPLGLQPTLGGIGKALDPTASPLAGTVVGLTQQVGATTKLGAPVAGLLNTLGGTVSNLGTQLPGGNVAGLNGVLQGLGGAVSSAGGLLNATPGNPNPLGATLANATGAVASLTSGLGLGGAVGGNNGGLLSPITGILGGVTGGAAGGNGGLLAPVTGLLGGV</sequence>
<evidence type="ECO:0000313" key="2">
    <source>
        <dbReference type="EMBL" id="EGP48406.1"/>
    </source>
</evidence>
<dbReference type="AlphaFoldDB" id="F7SU77"/>
<organism evidence="2 3">
    <name type="scientific">Achromobacter insuavis AXX-A</name>
    <dbReference type="NCBI Taxonomy" id="1003200"/>
    <lineage>
        <taxon>Bacteria</taxon>
        <taxon>Pseudomonadati</taxon>
        <taxon>Pseudomonadota</taxon>
        <taxon>Betaproteobacteria</taxon>
        <taxon>Burkholderiales</taxon>
        <taxon>Alcaligenaceae</taxon>
        <taxon>Achromobacter</taxon>
    </lineage>
</organism>
<name>F7SU77_9BURK</name>
<dbReference type="InterPro" id="IPR031929">
    <property type="entry name" value="CLP_mid"/>
</dbReference>
<gene>
    <name evidence="2" type="ORF">AXXA_01055</name>
</gene>
<evidence type="ECO:0000259" key="1">
    <source>
        <dbReference type="Pfam" id="PF15984"/>
    </source>
</evidence>